<proteinExistence type="predicted"/>
<accession>A0A180G639</accession>
<sequence>MSTSASPNRESAFNQALTTHNSLTWNRQTKTIFSMVLILVTSIVLKYSFYQNPTKDAHQHRPSSQRVVYAPPKPVFRNQTDPVFRNQTNMIPVQEHCNFVEAMMKIETKIDTLTLEEIGKFRARLDLADNEPSSEIDSQNLGQLWQMLAVELHSLVHHSHVIEVNGKWEMQLLFEEYYAFNQANLAARIDYPTLMMVNLIRIVNSLLGSSDQISRGIQDAFKANSQVRRLLYSKEKKLSNTINQSGILPHGLRFIFGDMWIRQRKFELQLVHEGISLSQEISHTLGQFELSFKLFSEAGKLILGSVDRVMQESQPTKAIRSLVMLFSILKCAQGSEVFFKYVDVGSPISIDS</sequence>
<reference evidence="1" key="1">
    <citation type="submission" date="2009-11" db="EMBL/GenBank/DDBJ databases">
        <authorList>
            <consortium name="The Broad Institute Genome Sequencing Platform"/>
            <person name="Ward D."/>
            <person name="Feldgarden M."/>
            <person name="Earl A."/>
            <person name="Young S.K."/>
            <person name="Zeng Q."/>
            <person name="Koehrsen M."/>
            <person name="Alvarado L."/>
            <person name="Berlin A."/>
            <person name="Bochicchio J."/>
            <person name="Borenstein D."/>
            <person name="Chapman S.B."/>
            <person name="Chen Z."/>
            <person name="Engels R."/>
            <person name="Freedman E."/>
            <person name="Gellesch M."/>
            <person name="Goldberg J."/>
            <person name="Griggs A."/>
            <person name="Gujja S."/>
            <person name="Heilman E."/>
            <person name="Heiman D."/>
            <person name="Hepburn T."/>
            <person name="Howarth C."/>
            <person name="Jen D."/>
            <person name="Larson L."/>
            <person name="Lewis B."/>
            <person name="Mehta T."/>
            <person name="Park D."/>
            <person name="Pearson M."/>
            <person name="Roberts A."/>
            <person name="Saif S."/>
            <person name="Shea T."/>
            <person name="Shenoy N."/>
            <person name="Sisk P."/>
            <person name="Stolte C."/>
            <person name="Sykes S."/>
            <person name="Thomson T."/>
            <person name="Walk T."/>
            <person name="White J."/>
            <person name="Yandava C."/>
            <person name="Izard J."/>
            <person name="Baranova O.V."/>
            <person name="Blanton J.M."/>
            <person name="Tanner A.C."/>
            <person name="Dewhirst F.E."/>
            <person name="Haas B."/>
            <person name="Nusbaum C."/>
            <person name="Birren B."/>
        </authorList>
    </citation>
    <scope>NUCLEOTIDE SEQUENCE [LARGE SCALE GENOMIC DNA]</scope>
    <source>
        <strain evidence="1">1-1 BBBD Race 1</strain>
    </source>
</reference>
<evidence type="ECO:0000313" key="3">
    <source>
        <dbReference type="Proteomes" id="UP000005240"/>
    </source>
</evidence>
<dbReference type="AlphaFoldDB" id="A0A180G639"/>
<reference evidence="1" key="2">
    <citation type="submission" date="2016-05" db="EMBL/GenBank/DDBJ databases">
        <title>Comparative analysis highlights variable genome content of wheat rusts and divergence of the mating loci.</title>
        <authorList>
            <person name="Cuomo C.A."/>
            <person name="Bakkeren G."/>
            <person name="Szabo L."/>
            <person name="Khalil H."/>
            <person name="Joly D."/>
            <person name="Goldberg J."/>
            <person name="Young S."/>
            <person name="Zeng Q."/>
            <person name="Fellers J."/>
        </authorList>
    </citation>
    <scope>NUCLEOTIDE SEQUENCE [LARGE SCALE GENOMIC DNA]</scope>
    <source>
        <strain evidence="1">1-1 BBBD Race 1</strain>
    </source>
</reference>
<gene>
    <name evidence="1" type="ORF">PTTG_12273</name>
</gene>
<dbReference type="VEuPathDB" id="FungiDB:PTTG_12273"/>
<evidence type="ECO:0000313" key="1">
    <source>
        <dbReference type="EMBL" id="OAV88064.1"/>
    </source>
</evidence>
<keyword evidence="3" id="KW-1185">Reference proteome</keyword>
<evidence type="ECO:0000313" key="2">
    <source>
        <dbReference type="EnsemblFungi" id="PTTG_12273-t43_1-p1"/>
    </source>
</evidence>
<reference evidence="2 3" key="3">
    <citation type="journal article" date="2017" name="G3 (Bethesda)">
        <title>Comparative analysis highlights variable genome content of wheat rusts and divergence of the mating loci.</title>
        <authorList>
            <person name="Cuomo C.A."/>
            <person name="Bakkeren G."/>
            <person name="Khalil H.B."/>
            <person name="Panwar V."/>
            <person name="Joly D."/>
            <person name="Linning R."/>
            <person name="Sakthikumar S."/>
            <person name="Song X."/>
            <person name="Adiconis X."/>
            <person name="Fan L."/>
            <person name="Goldberg J.M."/>
            <person name="Levin J.Z."/>
            <person name="Young S."/>
            <person name="Zeng Q."/>
            <person name="Anikster Y."/>
            <person name="Bruce M."/>
            <person name="Wang M."/>
            <person name="Yin C."/>
            <person name="McCallum B."/>
            <person name="Szabo L.J."/>
            <person name="Hulbert S."/>
            <person name="Chen X."/>
            <person name="Fellers J.P."/>
        </authorList>
    </citation>
    <scope>NUCLEOTIDE SEQUENCE</scope>
    <source>
        <strain evidence="3">Isolate 1-1 / race 1 (BBBD)</strain>
        <strain evidence="2">isolate 1-1 / race 1 (BBBD)</strain>
    </source>
</reference>
<reference evidence="2" key="4">
    <citation type="submission" date="2025-05" db="UniProtKB">
        <authorList>
            <consortium name="EnsemblFungi"/>
        </authorList>
    </citation>
    <scope>IDENTIFICATION</scope>
    <source>
        <strain evidence="2">isolate 1-1 / race 1 (BBBD)</strain>
    </source>
</reference>
<dbReference type="EMBL" id="ADAS02000219">
    <property type="protein sequence ID" value="OAV88064.1"/>
    <property type="molecule type" value="Genomic_DNA"/>
</dbReference>
<dbReference type="OrthoDB" id="2503858at2759"/>
<name>A0A180G639_PUCT1</name>
<organism evidence="1">
    <name type="scientific">Puccinia triticina (isolate 1-1 / race 1 (BBBD))</name>
    <name type="common">Brown leaf rust fungus</name>
    <dbReference type="NCBI Taxonomy" id="630390"/>
    <lineage>
        <taxon>Eukaryota</taxon>
        <taxon>Fungi</taxon>
        <taxon>Dikarya</taxon>
        <taxon>Basidiomycota</taxon>
        <taxon>Pucciniomycotina</taxon>
        <taxon>Pucciniomycetes</taxon>
        <taxon>Pucciniales</taxon>
        <taxon>Pucciniaceae</taxon>
        <taxon>Puccinia</taxon>
    </lineage>
</organism>
<dbReference type="Proteomes" id="UP000005240">
    <property type="component" value="Unassembled WGS sequence"/>
</dbReference>
<protein>
    <submittedName>
        <fullName evidence="1 2">Uncharacterized protein</fullName>
    </submittedName>
</protein>
<dbReference type="EnsemblFungi" id="PTTG_12273-t43_1">
    <property type="protein sequence ID" value="PTTG_12273-t43_1-p1"/>
    <property type="gene ID" value="PTTG_12273"/>
</dbReference>